<dbReference type="EMBL" id="FQUJ01000008">
    <property type="protein sequence ID" value="SHF20405.1"/>
    <property type="molecule type" value="Genomic_DNA"/>
</dbReference>
<evidence type="ECO:0000313" key="3">
    <source>
        <dbReference type="Proteomes" id="UP000184346"/>
    </source>
</evidence>
<protein>
    <submittedName>
        <fullName evidence="2">Uncharacterized protein</fullName>
    </submittedName>
</protein>
<proteinExistence type="predicted"/>
<keyword evidence="3" id="KW-1185">Reference proteome</keyword>
<keyword evidence="1" id="KW-0732">Signal</keyword>
<evidence type="ECO:0000256" key="1">
    <source>
        <dbReference type="SAM" id="SignalP"/>
    </source>
</evidence>
<accession>A0A1M4ZR46</accession>
<dbReference type="OrthoDB" id="9839751at2"/>
<dbReference type="RefSeq" id="WP_072822380.1">
    <property type="nucleotide sequence ID" value="NZ_FQUJ01000008.1"/>
</dbReference>
<dbReference type="Proteomes" id="UP000184346">
    <property type="component" value="Unassembled WGS sequence"/>
</dbReference>
<gene>
    <name evidence="2" type="ORF">SAMN02745148_02022</name>
</gene>
<feature type="signal peptide" evidence="1">
    <location>
        <begin position="1"/>
        <end position="26"/>
    </location>
</feature>
<dbReference type="AlphaFoldDB" id="A0A1M4ZR46"/>
<evidence type="ECO:0000313" key="2">
    <source>
        <dbReference type="EMBL" id="SHF20405.1"/>
    </source>
</evidence>
<feature type="chain" id="PRO_5012092835" evidence="1">
    <location>
        <begin position="27"/>
        <end position="123"/>
    </location>
</feature>
<name>A0A1M4ZR46_9GAMM</name>
<organism evidence="2 3">
    <name type="scientific">Modicisalibacter ilicicola DSM 19980</name>
    <dbReference type="NCBI Taxonomy" id="1121942"/>
    <lineage>
        <taxon>Bacteria</taxon>
        <taxon>Pseudomonadati</taxon>
        <taxon>Pseudomonadota</taxon>
        <taxon>Gammaproteobacteria</taxon>
        <taxon>Oceanospirillales</taxon>
        <taxon>Halomonadaceae</taxon>
        <taxon>Modicisalibacter</taxon>
    </lineage>
</organism>
<reference evidence="2 3" key="1">
    <citation type="submission" date="2016-11" db="EMBL/GenBank/DDBJ databases">
        <authorList>
            <person name="Jaros S."/>
            <person name="Januszkiewicz K."/>
            <person name="Wedrychowicz H."/>
        </authorList>
    </citation>
    <scope>NUCLEOTIDE SEQUENCE [LARGE SCALE GENOMIC DNA]</scope>
    <source>
        <strain evidence="2 3">DSM 19980</strain>
    </source>
</reference>
<sequence>MSKQSRLGAVLMSSMLYLVTDGLAFAQGDCTPVDVEPETNTVVIADMILPEQTLCYQLVTEAGRQVSLQVIEDDNISALLQDPMDPQKFPRVPSDRQTYEIVVKQIKRTVTPQLFRVSVALVP</sequence>